<gene>
    <name evidence="3" type="ORF">A2117_00715</name>
</gene>
<evidence type="ECO:0000256" key="2">
    <source>
        <dbReference type="SAM" id="MobiDB-lite"/>
    </source>
</evidence>
<dbReference type="AlphaFoldDB" id="A0A1G2QMH4"/>
<comment type="caution">
    <text evidence="3">The sequence shown here is derived from an EMBL/GenBank/DDBJ whole genome shotgun (WGS) entry which is preliminary data.</text>
</comment>
<dbReference type="Pfam" id="PF03641">
    <property type="entry name" value="Lysine_decarbox"/>
    <property type="match status" value="1"/>
</dbReference>
<evidence type="ECO:0000313" key="4">
    <source>
        <dbReference type="Proteomes" id="UP000179245"/>
    </source>
</evidence>
<dbReference type="SUPFAM" id="SSF102405">
    <property type="entry name" value="MCP/YpsA-like"/>
    <property type="match status" value="1"/>
</dbReference>
<comment type="similarity">
    <text evidence="1">Belongs to the LOG family.</text>
</comment>
<organism evidence="3 4">
    <name type="scientific">Candidatus Wildermuthbacteria bacterium GWA2_46_15</name>
    <dbReference type="NCBI Taxonomy" id="1802443"/>
    <lineage>
        <taxon>Bacteria</taxon>
        <taxon>Candidatus Wildermuthiibacteriota</taxon>
    </lineage>
</organism>
<dbReference type="InterPro" id="IPR005269">
    <property type="entry name" value="LOG"/>
</dbReference>
<dbReference type="Proteomes" id="UP000179245">
    <property type="component" value="Unassembled WGS sequence"/>
</dbReference>
<dbReference type="GO" id="GO:0009691">
    <property type="term" value="P:cytokinin biosynthetic process"/>
    <property type="evidence" value="ECO:0007669"/>
    <property type="project" value="UniProtKB-UniRule"/>
</dbReference>
<feature type="region of interest" description="Disordered" evidence="2">
    <location>
        <begin position="1"/>
        <end position="21"/>
    </location>
</feature>
<reference evidence="3 4" key="1">
    <citation type="journal article" date="2016" name="Nat. Commun.">
        <title>Thousands of microbial genomes shed light on interconnected biogeochemical processes in an aquifer system.</title>
        <authorList>
            <person name="Anantharaman K."/>
            <person name="Brown C.T."/>
            <person name="Hug L.A."/>
            <person name="Sharon I."/>
            <person name="Castelle C.J."/>
            <person name="Probst A.J."/>
            <person name="Thomas B.C."/>
            <person name="Singh A."/>
            <person name="Wilkins M.J."/>
            <person name="Karaoz U."/>
            <person name="Brodie E.L."/>
            <person name="Williams K.H."/>
            <person name="Hubbard S.S."/>
            <person name="Banfield J.F."/>
        </authorList>
    </citation>
    <scope>NUCLEOTIDE SEQUENCE [LARGE SCALE GENOMIC DNA]</scope>
</reference>
<dbReference type="EC" id="3.2.2.n1" evidence="1"/>
<name>A0A1G2QMH4_9BACT</name>
<feature type="compositionally biased region" description="Polar residues" evidence="2">
    <location>
        <begin position="1"/>
        <end position="10"/>
    </location>
</feature>
<keyword evidence="1" id="KW-0203">Cytokinin biosynthesis</keyword>
<dbReference type="PANTHER" id="PTHR43393">
    <property type="entry name" value="CYTOKININ RIBOSIDE 5'-MONOPHOSPHATE PHOSPHORIBOHYDROLASE"/>
    <property type="match status" value="1"/>
</dbReference>
<dbReference type="STRING" id="1802443.A2117_00715"/>
<dbReference type="GO" id="GO:0005829">
    <property type="term" value="C:cytosol"/>
    <property type="evidence" value="ECO:0007669"/>
    <property type="project" value="TreeGrafter"/>
</dbReference>
<dbReference type="InterPro" id="IPR031100">
    <property type="entry name" value="LOG_fam"/>
</dbReference>
<dbReference type="EMBL" id="MHTO01000028">
    <property type="protein sequence ID" value="OHA61706.1"/>
    <property type="molecule type" value="Genomic_DNA"/>
</dbReference>
<dbReference type="PANTHER" id="PTHR43393:SF3">
    <property type="entry name" value="LYSINE DECARBOXYLASE-LIKE PROTEIN"/>
    <property type="match status" value="1"/>
</dbReference>
<keyword evidence="1" id="KW-0378">Hydrolase</keyword>
<dbReference type="Gene3D" id="3.40.50.450">
    <property type="match status" value="1"/>
</dbReference>
<dbReference type="GO" id="GO:0016787">
    <property type="term" value="F:hydrolase activity"/>
    <property type="evidence" value="ECO:0007669"/>
    <property type="project" value="UniProtKB-KW"/>
</dbReference>
<evidence type="ECO:0000313" key="3">
    <source>
        <dbReference type="EMBL" id="OHA61706.1"/>
    </source>
</evidence>
<proteinExistence type="inferred from homology"/>
<accession>A0A1G2QMH4</accession>
<sequence length="233" mass="26909">MKKIASNNLHFSVPDHDPSDKSRLQRMTAEFKMGFHFLKRLKKERVVSFFGSHLDKENEREYKQARALAKMLVKQGMVVLTGGGPGIMAAANRGALEAGGRSLGLNLEFPDGEQKNKYVRESVNFHYLFIRRMMLAHAAQAYVFFPGGFGTLDEFFEIGTLIVTKKLHRDIPVILVGRDYWRSLKQWLEAFPMKRYQAISAKEFSFWKIVDNEIEAFKLLKDILPHYPRHESV</sequence>
<evidence type="ECO:0000256" key="1">
    <source>
        <dbReference type="RuleBase" id="RU363015"/>
    </source>
</evidence>
<dbReference type="InterPro" id="IPR052341">
    <property type="entry name" value="LOG_family_nucleotidases"/>
</dbReference>
<protein>
    <recommendedName>
        <fullName evidence="1">Cytokinin riboside 5'-monophosphate phosphoribohydrolase</fullName>
        <ecNumber evidence="1">3.2.2.n1</ecNumber>
    </recommendedName>
</protein>
<dbReference type="NCBIfam" id="TIGR00730">
    <property type="entry name" value="Rossman fold protein, TIGR00730 family"/>
    <property type="match status" value="1"/>
</dbReference>